<dbReference type="FunFam" id="1.10.20.140:FF:000001">
    <property type="entry name" value="tRNA dimethylallyltransferase"/>
    <property type="match status" value="1"/>
</dbReference>
<keyword evidence="7 10" id="KW-0067">ATP-binding</keyword>
<dbReference type="HAMAP" id="MF_00185">
    <property type="entry name" value="IPP_trans"/>
    <property type="match status" value="1"/>
</dbReference>
<comment type="similarity">
    <text evidence="3 10 13">Belongs to the IPP transferase family.</text>
</comment>
<dbReference type="SUPFAM" id="SSF52540">
    <property type="entry name" value="P-loop containing nucleoside triphosphate hydrolases"/>
    <property type="match status" value="2"/>
</dbReference>
<keyword evidence="6 10" id="KW-0547">Nucleotide-binding</keyword>
<dbReference type="Gene3D" id="3.40.50.300">
    <property type="entry name" value="P-loop containing nucleotide triphosphate hydrolases"/>
    <property type="match status" value="1"/>
</dbReference>
<evidence type="ECO:0000256" key="3">
    <source>
        <dbReference type="ARBA" id="ARBA00005842"/>
    </source>
</evidence>
<evidence type="ECO:0000256" key="9">
    <source>
        <dbReference type="ARBA" id="ARBA00049563"/>
    </source>
</evidence>
<comment type="caution">
    <text evidence="14">The sequence shown here is derived from an EMBL/GenBank/DDBJ whole genome shotgun (WGS) entry which is preliminary data.</text>
</comment>
<dbReference type="GO" id="GO:0006400">
    <property type="term" value="P:tRNA modification"/>
    <property type="evidence" value="ECO:0007669"/>
    <property type="project" value="TreeGrafter"/>
</dbReference>
<feature type="site" description="Interaction with substrate tRNA" evidence="10">
    <location>
        <position position="120"/>
    </location>
</feature>
<dbReference type="EMBL" id="JACONZ010000001">
    <property type="protein sequence ID" value="MBC5580014.1"/>
    <property type="molecule type" value="Genomic_DNA"/>
</dbReference>
<evidence type="ECO:0000256" key="8">
    <source>
        <dbReference type="ARBA" id="ARBA00022842"/>
    </source>
</evidence>
<evidence type="ECO:0000256" key="12">
    <source>
        <dbReference type="RuleBase" id="RU003784"/>
    </source>
</evidence>
<evidence type="ECO:0000313" key="15">
    <source>
        <dbReference type="Proteomes" id="UP000659630"/>
    </source>
</evidence>
<evidence type="ECO:0000256" key="1">
    <source>
        <dbReference type="ARBA" id="ARBA00001946"/>
    </source>
</evidence>
<dbReference type="InterPro" id="IPR039657">
    <property type="entry name" value="Dimethylallyltransferase"/>
</dbReference>
<evidence type="ECO:0000256" key="5">
    <source>
        <dbReference type="ARBA" id="ARBA00022694"/>
    </source>
</evidence>
<evidence type="ECO:0000313" key="14">
    <source>
        <dbReference type="EMBL" id="MBC5580014.1"/>
    </source>
</evidence>
<dbReference type="Proteomes" id="UP000659630">
    <property type="component" value="Unassembled WGS sequence"/>
</dbReference>
<feature type="region of interest" description="Interaction with substrate tRNA" evidence="10">
    <location>
        <begin position="31"/>
        <end position="34"/>
    </location>
</feature>
<dbReference type="InterPro" id="IPR027417">
    <property type="entry name" value="P-loop_NTPase"/>
</dbReference>
<dbReference type="AlphaFoldDB" id="A0A923KX42"/>
<evidence type="ECO:0000256" key="11">
    <source>
        <dbReference type="RuleBase" id="RU003783"/>
    </source>
</evidence>
<keyword evidence="4 10" id="KW-0808">Transferase</keyword>
<comment type="subunit">
    <text evidence="10">Monomer.</text>
</comment>
<comment type="function">
    <text evidence="2 10 12">Catalyzes the transfer of a dimethylallyl group onto the adenine at position 37 in tRNAs that read codons beginning with uridine, leading to the formation of N6-(dimethylallyl)adenosine (i(6)A).</text>
</comment>
<protein>
    <recommendedName>
        <fullName evidence="10">tRNA dimethylallyltransferase</fullName>
        <ecNumber evidence="10">2.5.1.75</ecNumber>
    </recommendedName>
    <alternativeName>
        <fullName evidence="10">Dimethylallyl diphosphate:tRNA dimethylallyltransferase</fullName>
        <shortName evidence="10">DMAPP:tRNA dimethylallyltransferase</shortName>
        <shortName evidence="10">DMATase</shortName>
    </alternativeName>
    <alternativeName>
        <fullName evidence="10">Isopentenyl-diphosphate:tRNA isopentenyltransferase</fullName>
        <shortName evidence="10">IPP transferase</shortName>
        <shortName evidence="10">IPPT</shortName>
        <shortName evidence="10">IPTase</shortName>
    </alternativeName>
</protein>
<evidence type="ECO:0000256" key="2">
    <source>
        <dbReference type="ARBA" id="ARBA00003213"/>
    </source>
</evidence>
<dbReference type="PANTHER" id="PTHR11088">
    <property type="entry name" value="TRNA DIMETHYLALLYLTRANSFERASE"/>
    <property type="match status" value="1"/>
</dbReference>
<comment type="caution">
    <text evidence="10">Lacks conserved residue(s) required for the propagation of feature annotation.</text>
</comment>
<name>A0A923KX42_9FIRM</name>
<reference evidence="14" key="1">
    <citation type="submission" date="2020-08" db="EMBL/GenBank/DDBJ databases">
        <title>Genome public.</title>
        <authorList>
            <person name="Liu C."/>
            <person name="Sun Q."/>
        </authorList>
    </citation>
    <scope>NUCLEOTIDE SEQUENCE</scope>
    <source>
        <strain evidence="14">BX8</strain>
    </source>
</reference>
<dbReference type="Pfam" id="PF01715">
    <property type="entry name" value="IPPT"/>
    <property type="match status" value="1"/>
</dbReference>
<feature type="site" description="Interaction with substrate tRNA" evidence="10">
    <location>
        <position position="97"/>
    </location>
</feature>
<feature type="binding site" evidence="10">
    <location>
        <begin position="8"/>
        <end position="13"/>
    </location>
    <ligand>
        <name>substrate</name>
    </ligand>
</feature>
<comment type="cofactor">
    <cofactor evidence="1 10">
        <name>Mg(2+)</name>
        <dbReference type="ChEBI" id="CHEBI:18420"/>
    </cofactor>
</comment>
<keyword evidence="8 10" id="KW-0460">Magnesium</keyword>
<proteinExistence type="inferred from homology"/>
<dbReference type="InterPro" id="IPR018022">
    <property type="entry name" value="IPT"/>
</dbReference>
<dbReference type="GO" id="GO:0052381">
    <property type="term" value="F:tRNA dimethylallyltransferase activity"/>
    <property type="evidence" value="ECO:0007669"/>
    <property type="project" value="UniProtKB-UniRule"/>
</dbReference>
<keyword evidence="5 10" id="KW-0819">tRNA processing</keyword>
<comment type="catalytic activity">
    <reaction evidence="9 10 11">
        <text>adenosine(37) in tRNA + dimethylallyl diphosphate = N(6)-dimethylallyladenosine(37) in tRNA + diphosphate</text>
        <dbReference type="Rhea" id="RHEA:26482"/>
        <dbReference type="Rhea" id="RHEA-COMP:10162"/>
        <dbReference type="Rhea" id="RHEA-COMP:10375"/>
        <dbReference type="ChEBI" id="CHEBI:33019"/>
        <dbReference type="ChEBI" id="CHEBI:57623"/>
        <dbReference type="ChEBI" id="CHEBI:74411"/>
        <dbReference type="ChEBI" id="CHEBI:74415"/>
        <dbReference type="EC" id="2.5.1.75"/>
    </reaction>
</comment>
<evidence type="ECO:0000256" key="6">
    <source>
        <dbReference type="ARBA" id="ARBA00022741"/>
    </source>
</evidence>
<dbReference type="EC" id="2.5.1.75" evidence="10"/>
<evidence type="ECO:0000256" key="7">
    <source>
        <dbReference type="ARBA" id="ARBA00022840"/>
    </source>
</evidence>
<dbReference type="PANTHER" id="PTHR11088:SF60">
    <property type="entry name" value="TRNA DIMETHYLALLYLTRANSFERASE"/>
    <property type="match status" value="1"/>
</dbReference>
<keyword evidence="15" id="KW-1185">Reference proteome</keyword>
<evidence type="ECO:0000256" key="4">
    <source>
        <dbReference type="ARBA" id="ARBA00022679"/>
    </source>
</evidence>
<dbReference type="Gene3D" id="1.10.20.140">
    <property type="match status" value="1"/>
</dbReference>
<gene>
    <name evidence="10 14" type="primary">miaA</name>
    <name evidence="14" type="ORF">H8S23_00665</name>
</gene>
<evidence type="ECO:0000256" key="13">
    <source>
        <dbReference type="RuleBase" id="RU003785"/>
    </source>
</evidence>
<sequence length="310" mass="34165">MAVVLGPTAAGKTALAIRLAQRWDGEIISADSMQIYRGLDVGTAKATPQERALVPHHLIDIRDPEELFSVADFTALAAQAIREIAGRGRLPILAGGTGLYLSSLIDGLTFSDEPPDDGTRARLARQAAELGGAAMHERLAAVDPESAAAIHPNNLKRVLRALELYEKTGRTMSGQRAASRPAKPPYDTLVLGLDFADRETLYRSIDLRVDRMLEGGLVDEARRVYDHRHSWRTAAQAIGYKELFPFFEGEAALGECADRLRQATRNYAKRQLTWFRRMPDVCWMDAARPCLPPGAQAFLDAARRKLSSNF</sequence>
<dbReference type="GO" id="GO:0005524">
    <property type="term" value="F:ATP binding"/>
    <property type="evidence" value="ECO:0007669"/>
    <property type="project" value="UniProtKB-UniRule"/>
</dbReference>
<dbReference type="NCBIfam" id="TIGR00174">
    <property type="entry name" value="miaA"/>
    <property type="match status" value="1"/>
</dbReference>
<organism evidence="14 15">
    <name type="scientific">Anaerofilum hominis</name>
    <dbReference type="NCBI Taxonomy" id="2763016"/>
    <lineage>
        <taxon>Bacteria</taxon>
        <taxon>Bacillati</taxon>
        <taxon>Bacillota</taxon>
        <taxon>Clostridia</taxon>
        <taxon>Eubacteriales</taxon>
        <taxon>Oscillospiraceae</taxon>
        <taxon>Anaerofilum</taxon>
    </lineage>
</organism>
<feature type="binding site" evidence="10">
    <location>
        <begin position="6"/>
        <end position="13"/>
    </location>
    <ligand>
        <name>ATP</name>
        <dbReference type="ChEBI" id="CHEBI:30616"/>
    </ligand>
</feature>
<evidence type="ECO:0000256" key="10">
    <source>
        <dbReference type="HAMAP-Rule" id="MF_00185"/>
    </source>
</evidence>
<accession>A0A923KX42</accession>